<evidence type="ECO:0000256" key="6">
    <source>
        <dbReference type="ARBA" id="ARBA00023163"/>
    </source>
</evidence>
<evidence type="ECO:0000256" key="2">
    <source>
        <dbReference type="ARBA" id="ARBA00006454"/>
    </source>
</evidence>
<evidence type="ECO:0000256" key="4">
    <source>
        <dbReference type="ARBA" id="ARBA00023125"/>
    </source>
</evidence>
<dbReference type="InterPro" id="IPR006563">
    <property type="entry name" value="POX_dom"/>
</dbReference>
<keyword evidence="3" id="KW-0805">Transcription regulation</keyword>
<accession>A0A9Q0HHJ8</accession>
<dbReference type="AlphaFoldDB" id="A0A9Q0HHJ8"/>
<evidence type="ECO:0000313" key="11">
    <source>
        <dbReference type="Proteomes" id="UP001141806"/>
    </source>
</evidence>
<comment type="similarity">
    <text evidence="2">Belongs to the TALE/BELL homeobox family.</text>
</comment>
<organism evidence="10 11">
    <name type="scientific">Protea cynaroides</name>
    <dbReference type="NCBI Taxonomy" id="273540"/>
    <lineage>
        <taxon>Eukaryota</taxon>
        <taxon>Viridiplantae</taxon>
        <taxon>Streptophyta</taxon>
        <taxon>Embryophyta</taxon>
        <taxon>Tracheophyta</taxon>
        <taxon>Spermatophyta</taxon>
        <taxon>Magnoliopsida</taxon>
        <taxon>Proteales</taxon>
        <taxon>Proteaceae</taxon>
        <taxon>Protea</taxon>
    </lineage>
</organism>
<evidence type="ECO:0000256" key="3">
    <source>
        <dbReference type="ARBA" id="ARBA00023015"/>
    </source>
</evidence>
<comment type="subcellular location">
    <subcellularLocation>
        <location evidence="1 8">Nucleus</location>
    </subcellularLocation>
</comment>
<reference evidence="10" key="1">
    <citation type="journal article" date="2023" name="Plant J.">
        <title>The genome of the king protea, Protea cynaroides.</title>
        <authorList>
            <person name="Chang J."/>
            <person name="Duong T.A."/>
            <person name="Schoeman C."/>
            <person name="Ma X."/>
            <person name="Roodt D."/>
            <person name="Barker N."/>
            <person name="Li Z."/>
            <person name="Van de Peer Y."/>
            <person name="Mizrachi E."/>
        </authorList>
    </citation>
    <scope>NUCLEOTIDE SEQUENCE</scope>
    <source>
        <tissue evidence="10">Young leaves</tissue>
    </source>
</reference>
<dbReference type="Proteomes" id="UP001141806">
    <property type="component" value="Unassembled WGS sequence"/>
</dbReference>
<keyword evidence="11" id="KW-1185">Reference proteome</keyword>
<feature type="domain" description="Homeobox" evidence="9">
    <location>
        <begin position="389"/>
        <end position="430"/>
    </location>
</feature>
<evidence type="ECO:0000256" key="5">
    <source>
        <dbReference type="ARBA" id="ARBA00023155"/>
    </source>
</evidence>
<evidence type="ECO:0000256" key="8">
    <source>
        <dbReference type="PROSITE-ProRule" id="PRU00108"/>
    </source>
</evidence>
<dbReference type="CDD" id="cd00086">
    <property type="entry name" value="homeodomain"/>
    <property type="match status" value="1"/>
</dbReference>
<dbReference type="OrthoDB" id="10056939at2759"/>
<dbReference type="SMART" id="SM00574">
    <property type="entry name" value="POX"/>
    <property type="match status" value="1"/>
</dbReference>
<dbReference type="SUPFAM" id="SSF46689">
    <property type="entry name" value="Homeodomain-like"/>
    <property type="match status" value="1"/>
</dbReference>
<dbReference type="PANTHER" id="PTHR11850">
    <property type="entry name" value="HOMEOBOX PROTEIN TRANSCRIPTION FACTORS"/>
    <property type="match status" value="1"/>
</dbReference>
<dbReference type="SMART" id="SM00389">
    <property type="entry name" value="HOX"/>
    <property type="match status" value="1"/>
</dbReference>
<comment type="caution">
    <text evidence="10">The sequence shown here is derived from an EMBL/GenBank/DDBJ whole genome shotgun (WGS) entry which is preliminary data.</text>
</comment>
<keyword evidence="6" id="KW-0804">Transcription</keyword>
<keyword evidence="4 8" id="KW-0238">DNA-binding</keyword>
<dbReference type="InterPro" id="IPR009057">
    <property type="entry name" value="Homeodomain-like_sf"/>
</dbReference>
<dbReference type="PROSITE" id="PS50071">
    <property type="entry name" value="HOMEOBOX_2"/>
    <property type="match status" value="1"/>
</dbReference>
<name>A0A9Q0HHJ8_9MAGN</name>
<dbReference type="GO" id="GO:0006355">
    <property type="term" value="P:regulation of DNA-templated transcription"/>
    <property type="evidence" value="ECO:0007669"/>
    <property type="project" value="InterPro"/>
</dbReference>
<evidence type="ECO:0000259" key="9">
    <source>
        <dbReference type="PROSITE" id="PS50071"/>
    </source>
</evidence>
<dbReference type="GO" id="GO:0003677">
    <property type="term" value="F:DNA binding"/>
    <property type="evidence" value="ECO:0007669"/>
    <property type="project" value="UniProtKB-UniRule"/>
</dbReference>
<evidence type="ECO:0000256" key="7">
    <source>
        <dbReference type="ARBA" id="ARBA00023242"/>
    </source>
</evidence>
<protein>
    <recommendedName>
        <fullName evidence="9">Homeobox domain-containing protein</fullName>
    </recommendedName>
</protein>
<proteinExistence type="inferred from homology"/>
<evidence type="ECO:0000256" key="1">
    <source>
        <dbReference type="ARBA" id="ARBA00004123"/>
    </source>
</evidence>
<dbReference type="InterPro" id="IPR008422">
    <property type="entry name" value="KN_HD"/>
</dbReference>
<dbReference type="Pfam" id="PF05920">
    <property type="entry name" value="Homeobox_KN"/>
    <property type="match status" value="1"/>
</dbReference>
<dbReference type="Gene3D" id="1.10.10.60">
    <property type="entry name" value="Homeodomain-like"/>
    <property type="match status" value="1"/>
</dbReference>
<dbReference type="InterPro" id="IPR001356">
    <property type="entry name" value="HD"/>
</dbReference>
<feature type="DNA-binding region" description="Homeobox" evidence="8">
    <location>
        <begin position="391"/>
        <end position="431"/>
    </location>
</feature>
<dbReference type="EMBL" id="JAMYWD010000007">
    <property type="protein sequence ID" value="KAJ4964943.1"/>
    <property type="molecule type" value="Genomic_DNA"/>
</dbReference>
<evidence type="ECO:0000313" key="10">
    <source>
        <dbReference type="EMBL" id="KAJ4964943.1"/>
    </source>
</evidence>
<dbReference type="GO" id="GO:0005634">
    <property type="term" value="C:nucleus"/>
    <property type="evidence" value="ECO:0007669"/>
    <property type="project" value="UniProtKB-SubCell"/>
</dbReference>
<keyword evidence="5 8" id="KW-0371">Homeobox</keyword>
<dbReference type="InterPro" id="IPR050224">
    <property type="entry name" value="TALE_homeobox"/>
</dbReference>
<sequence length="461" mass="51774">MVSQYSSVDPSNVHPFTILDTVNSQTHLEDDNYAALQSAGRSRNSLPQSFDLDTLPSIQLLGERISRAVDLVQDPILSEDSETCDRKHLMNLLGMPKETDHQCHRLSLTLGSHLPSATQVPSLHSRNGSVRFWLPNLVGSDCSVAREDEGETCLPGGECTRENYSFVDNFFALTSTSASRYQSCSASYGLESFTTVVGCSTYLKPAQSLLEEVVNAGAKDTEFSSDQSFRWLSRNDRRGAVDFSTELQGKRCGNGSSTAEAQELQIRIAKLIAMLDEVDGRYEQYYHQMEEVVSSFEVIAGTGAARSYTALARQAMSRHFSSLRNTIIVQIHVAKKELTQDEPEILTGLSRVNEAYLQQIGMVQNQHQAWRSIRGLPEKSVAILRSWLFEHFLHPYPKDSEKLMLASQTGLTKNQVSNWFINARVRLWKPMIEEIYKEEFTESSSECSFTTQKGVRDHSEE</sequence>
<dbReference type="Pfam" id="PF07526">
    <property type="entry name" value="POX"/>
    <property type="match status" value="1"/>
</dbReference>
<keyword evidence="7 8" id="KW-0539">Nucleus</keyword>
<gene>
    <name evidence="10" type="ORF">NE237_016792</name>
</gene>